<evidence type="ECO:0000256" key="3">
    <source>
        <dbReference type="SAM" id="SignalP"/>
    </source>
</evidence>
<feature type="signal peptide" evidence="3">
    <location>
        <begin position="1"/>
        <end position="20"/>
    </location>
</feature>
<dbReference type="PANTHER" id="PTHR11474">
    <property type="entry name" value="TYROSINASE FAMILY MEMBER"/>
    <property type="match status" value="1"/>
</dbReference>
<evidence type="ECO:0000256" key="2">
    <source>
        <dbReference type="ARBA" id="ARBA00023008"/>
    </source>
</evidence>
<dbReference type="GO" id="GO:0046872">
    <property type="term" value="F:metal ion binding"/>
    <property type="evidence" value="ECO:0007669"/>
    <property type="project" value="UniProtKB-KW"/>
</dbReference>
<dbReference type="GO" id="GO:0016491">
    <property type="term" value="F:oxidoreductase activity"/>
    <property type="evidence" value="ECO:0007669"/>
    <property type="project" value="InterPro"/>
</dbReference>
<evidence type="ECO:0000259" key="4">
    <source>
        <dbReference type="PROSITE" id="PS00498"/>
    </source>
</evidence>
<proteinExistence type="predicted"/>
<evidence type="ECO:0000313" key="6">
    <source>
        <dbReference type="Proteomes" id="UP000193498"/>
    </source>
</evidence>
<dbReference type="OrthoDB" id="6132182at2759"/>
<dbReference type="InParanoid" id="A0A1Y1XFV3"/>
<reference evidence="5 6" key="1">
    <citation type="submission" date="2016-07" db="EMBL/GenBank/DDBJ databases">
        <title>Pervasive Adenine N6-methylation of Active Genes in Fungi.</title>
        <authorList>
            <consortium name="DOE Joint Genome Institute"/>
            <person name="Mondo S.J."/>
            <person name="Dannebaum R.O."/>
            <person name="Kuo R.C."/>
            <person name="Labutti K."/>
            <person name="Haridas S."/>
            <person name="Kuo A."/>
            <person name="Salamov A."/>
            <person name="Ahrendt S.R."/>
            <person name="Lipzen A."/>
            <person name="Sullivan W."/>
            <person name="Andreopoulos W.B."/>
            <person name="Clum A."/>
            <person name="Lindquist E."/>
            <person name="Daum C."/>
            <person name="Ramamoorthy G.K."/>
            <person name="Gryganskyi A."/>
            <person name="Culley D."/>
            <person name="Magnuson J.K."/>
            <person name="James T.Y."/>
            <person name="O'Malley M.A."/>
            <person name="Stajich J.E."/>
            <person name="Spatafora J.W."/>
            <person name="Visel A."/>
            <person name="Grigoriev I.V."/>
        </authorList>
    </citation>
    <scope>NUCLEOTIDE SEQUENCE [LARGE SCALE GENOMIC DNA]</scope>
    <source>
        <strain evidence="5 6">CBS 931.73</strain>
    </source>
</reference>
<evidence type="ECO:0000313" key="5">
    <source>
        <dbReference type="EMBL" id="ORX84628.1"/>
    </source>
</evidence>
<keyword evidence="2" id="KW-0186">Copper</keyword>
<dbReference type="Gene3D" id="1.10.1280.10">
    <property type="entry name" value="Di-copper center containing domain from catechol oxidase"/>
    <property type="match status" value="1"/>
</dbReference>
<organism evidence="5 6">
    <name type="scientific">Basidiobolus meristosporus CBS 931.73</name>
    <dbReference type="NCBI Taxonomy" id="1314790"/>
    <lineage>
        <taxon>Eukaryota</taxon>
        <taxon>Fungi</taxon>
        <taxon>Fungi incertae sedis</taxon>
        <taxon>Zoopagomycota</taxon>
        <taxon>Entomophthoromycotina</taxon>
        <taxon>Basidiobolomycetes</taxon>
        <taxon>Basidiobolales</taxon>
        <taxon>Basidiobolaceae</taxon>
        <taxon>Basidiobolus</taxon>
    </lineage>
</organism>
<dbReference type="InterPro" id="IPR050316">
    <property type="entry name" value="Tyrosinase/Hemocyanin"/>
</dbReference>
<dbReference type="AlphaFoldDB" id="A0A1Y1XFV3"/>
<dbReference type="Pfam" id="PF00264">
    <property type="entry name" value="Tyrosinase"/>
    <property type="match status" value="1"/>
</dbReference>
<evidence type="ECO:0000256" key="1">
    <source>
        <dbReference type="ARBA" id="ARBA00022723"/>
    </source>
</evidence>
<dbReference type="PANTHER" id="PTHR11474:SF126">
    <property type="entry name" value="TYROSINASE-LIKE PROTEIN TYR-1-RELATED"/>
    <property type="match status" value="1"/>
</dbReference>
<dbReference type="InterPro" id="IPR002227">
    <property type="entry name" value="Tyrosinase_Cu-bd"/>
</dbReference>
<comment type="caution">
    <text evidence="5">The sequence shown here is derived from an EMBL/GenBank/DDBJ whole genome shotgun (WGS) entry which is preliminary data.</text>
</comment>
<keyword evidence="6" id="KW-1185">Reference proteome</keyword>
<dbReference type="Proteomes" id="UP000193498">
    <property type="component" value="Unassembled WGS sequence"/>
</dbReference>
<accession>A0A1Y1XFV3</accession>
<dbReference type="PROSITE" id="PS00498">
    <property type="entry name" value="TYROSINASE_2"/>
    <property type="match status" value="1"/>
</dbReference>
<gene>
    <name evidence="5" type="ORF">K493DRAFT_239195</name>
</gene>
<feature type="domain" description="Tyrosinase copper-binding" evidence="4">
    <location>
        <begin position="221"/>
        <end position="232"/>
    </location>
</feature>
<sequence>MLNKLLLSLLAAFSLGTIFAVQVEGQACDQPRVRKEIRELSTEEWNAYIGAVKKLHSGPAPTAYDKIVAIHLRNVPQAHNVPCFFPWHRKYIREFELALQSIDSSITLPYWDWSLDSQAPETSLIFTPEYYGSSGESPCIEEGHFKGWQMSVPKPHCLKRQWNRGKKISALYPPELLSKIITGAKSYNEFRVAIEAAPHALVHVNIGGETGDIGTMWSPNDPLFWSHHAFVDKIWADFQFLNPVLAHDYGGFNSNNVSVSADEEVIPFGITVASTFDTSSPEFCYSYSNT</sequence>
<feature type="chain" id="PRO_5012033571" evidence="3">
    <location>
        <begin position="21"/>
        <end position="290"/>
    </location>
</feature>
<protein>
    <submittedName>
        <fullName evidence="5">Di-copper centre-containing protein</fullName>
    </submittedName>
</protein>
<name>A0A1Y1XFV3_9FUNG</name>
<dbReference type="EMBL" id="MCFE01000607">
    <property type="protein sequence ID" value="ORX84628.1"/>
    <property type="molecule type" value="Genomic_DNA"/>
</dbReference>
<keyword evidence="3" id="KW-0732">Signal</keyword>
<feature type="non-terminal residue" evidence="5">
    <location>
        <position position="290"/>
    </location>
</feature>
<keyword evidence="1" id="KW-0479">Metal-binding</keyword>
<dbReference type="InterPro" id="IPR008922">
    <property type="entry name" value="Di-copper_centre_dom_sf"/>
</dbReference>
<dbReference type="PRINTS" id="PR00092">
    <property type="entry name" value="TYROSINASE"/>
</dbReference>
<dbReference type="SUPFAM" id="SSF48056">
    <property type="entry name" value="Di-copper centre-containing domain"/>
    <property type="match status" value="1"/>
</dbReference>